<proteinExistence type="predicted"/>
<evidence type="ECO:0008006" key="3">
    <source>
        <dbReference type="Google" id="ProtNLM"/>
    </source>
</evidence>
<reference evidence="1 2" key="1">
    <citation type="journal article" date="2019" name="Int. J. Syst. Evol. Microbiol.">
        <title>The Global Catalogue of Microorganisms (GCM) 10K type strain sequencing project: providing services to taxonomists for standard genome sequencing and annotation.</title>
        <authorList>
            <consortium name="The Broad Institute Genomics Platform"/>
            <consortium name="The Broad Institute Genome Sequencing Center for Infectious Disease"/>
            <person name="Wu L."/>
            <person name="Ma J."/>
        </authorList>
    </citation>
    <scope>NUCLEOTIDE SEQUENCE [LARGE SCALE GENOMIC DNA]</scope>
    <source>
        <strain evidence="1 2">JCM 16009</strain>
    </source>
</reference>
<evidence type="ECO:0000313" key="2">
    <source>
        <dbReference type="Proteomes" id="UP001500449"/>
    </source>
</evidence>
<evidence type="ECO:0000313" key="1">
    <source>
        <dbReference type="EMBL" id="GAA1844709.1"/>
    </source>
</evidence>
<sequence length="62" mass="6839">MLRDEGPAYAHRLVEHGVTVTARRLPQCHGAAVPEVGAETERLTDEFLRATLCVPGADRLRE</sequence>
<dbReference type="Proteomes" id="UP001500449">
    <property type="component" value="Unassembled WGS sequence"/>
</dbReference>
<keyword evidence="2" id="KW-1185">Reference proteome</keyword>
<organism evidence="1 2">
    <name type="scientific">Pseudonocardia ailaonensis</name>
    <dbReference type="NCBI Taxonomy" id="367279"/>
    <lineage>
        <taxon>Bacteria</taxon>
        <taxon>Bacillati</taxon>
        <taxon>Actinomycetota</taxon>
        <taxon>Actinomycetes</taxon>
        <taxon>Pseudonocardiales</taxon>
        <taxon>Pseudonocardiaceae</taxon>
        <taxon>Pseudonocardia</taxon>
    </lineage>
</organism>
<accession>A0ABN2MZL8</accession>
<protein>
    <recommendedName>
        <fullName evidence="3">Alpha/beta hydrolase fold-3 domain-containing protein</fullName>
    </recommendedName>
</protein>
<gene>
    <name evidence="1" type="ORF">GCM10009836_25240</name>
</gene>
<comment type="caution">
    <text evidence="1">The sequence shown here is derived from an EMBL/GenBank/DDBJ whole genome shotgun (WGS) entry which is preliminary data.</text>
</comment>
<dbReference type="EMBL" id="BAAAQK010000005">
    <property type="protein sequence ID" value="GAA1844709.1"/>
    <property type="molecule type" value="Genomic_DNA"/>
</dbReference>
<name>A0ABN2MZL8_9PSEU</name>